<dbReference type="KEGG" id="rsz:108841705"/>
<dbReference type="AlphaFoldDB" id="A0A9W3C710"/>
<feature type="compositionally biased region" description="Low complexity" evidence="1">
    <location>
        <begin position="142"/>
        <end position="152"/>
    </location>
</feature>
<accession>A0A9W3C710</accession>
<dbReference type="OrthoDB" id="1111129at2759"/>
<dbReference type="SUPFAM" id="SSF50249">
    <property type="entry name" value="Nucleic acid-binding proteins"/>
    <property type="match status" value="1"/>
</dbReference>
<sequence>MAGTISLALTVGKKLKTQTHLTPATSVMIPKPPLLYKVELLIDDGENYATFLVLDKEMMKLLKQDAATLLDDAVNHGQGNKLPECIAKLQGQVFLYHVHVTPDNFTDSTRTFTVSGLTEIPNKEFFTIKAHKNIKVDYGESSTSAAVSDTSTNEADRGSSTSSNGPQDNFALETLFLSGTPPKVPLQGHPPTSMDSHCKVSIVVSIQTSI</sequence>
<evidence type="ECO:0000313" key="3">
    <source>
        <dbReference type="RefSeq" id="XP_056847297.1"/>
    </source>
</evidence>
<feature type="compositionally biased region" description="Polar residues" evidence="1">
    <location>
        <begin position="158"/>
        <end position="167"/>
    </location>
</feature>
<evidence type="ECO:0000256" key="1">
    <source>
        <dbReference type="SAM" id="MobiDB-lite"/>
    </source>
</evidence>
<protein>
    <submittedName>
        <fullName evidence="3">Uncharacterized protein LOC108841705</fullName>
    </submittedName>
</protein>
<organism evidence="2 3">
    <name type="scientific">Raphanus sativus</name>
    <name type="common">Radish</name>
    <name type="synonym">Raphanus raphanistrum var. sativus</name>
    <dbReference type="NCBI Taxonomy" id="3726"/>
    <lineage>
        <taxon>Eukaryota</taxon>
        <taxon>Viridiplantae</taxon>
        <taxon>Streptophyta</taxon>
        <taxon>Embryophyta</taxon>
        <taxon>Tracheophyta</taxon>
        <taxon>Spermatophyta</taxon>
        <taxon>Magnoliopsida</taxon>
        <taxon>eudicotyledons</taxon>
        <taxon>Gunneridae</taxon>
        <taxon>Pentapetalae</taxon>
        <taxon>rosids</taxon>
        <taxon>malvids</taxon>
        <taxon>Brassicales</taxon>
        <taxon>Brassicaceae</taxon>
        <taxon>Brassiceae</taxon>
        <taxon>Raphanus</taxon>
    </lineage>
</organism>
<name>A0A9W3C710_RAPSA</name>
<keyword evidence="2" id="KW-1185">Reference proteome</keyword>
<dbReference type="InterPro" id="IPR012340">
    <property type="entry name" value="NA-bd_OB-fold"/>
</dbReference>
<feature type="region of interest" description="Disordered" evidence="1">
    <location>
        <begin position="142"/>
        <end position="168"/>
    </location>
</feature>
<dbReference type="GeneID" id="108841705"/>
<reference evidence="3" key="2">
    <citation type="submission" date="2025-08" db="UniProtKB">
        <authorList>
            <consortium name="RefSeq"/>
        </authorList>
    </citation>
    <scope>IDENTIFICATION</scope>
    <source>
        <tissue evidence="3">Leaf</tissue>
    </source>
</reference>
<gene>
    <name evidence="3" type="primary">LOC108841705</name>
</gene>
<dbReference type="Gene3D" id="2.40.50.140">
    <property type="entry name" value="Nucleic acid-binding proteins"/>
    <property type="match status" value="1"/>
</dbReference>
<dbReference type="Proteomes" id="UP000504610">
    <property type="component" value="Chromosome 7"/>
</dbReference>
<evidence type="ECO:0000313" key="2">
    <source>
        <dbReference type="Proteomes" id="UP000504610"/>
    </source>
</evidence>
<reference evidence="2" key="1">
    <citation type="journal article" date="2019" name="Database">
        <title>The radish genome database (RadishGD): an integrated information resource for radish genomics.</title>
        <authorList>
            <person name="Yu H.J."/>
            <person name="Baek S."/>
            <person name="Lee Y.J."/>
            <person name="Cho A."/>
            <person name="Mun J.H."/>
        </authorList>
    </citation>
    <scope>NUCLEOTIDE SEQUENCE [LARGE SCALE GENOMIC DNA]</scope>
    <source>
        <strain evidence="2">cv. WK10039</strain>
    </source>
</reference>
<proteinExistence type="predicted"/>
<dbReference type="RefSeq" id="XP_056847297.1">
    <property type="nucleotide sequence ID" value="XM_056991317.1"/>
</dbReference>